<proteinExistence type="predicted"/>
<name>A0ABQ9Y2D0_9EUKA</name>
<protein>
    <submittedName>
        <fullName evidence="1">Uncharacterized protein</fullName>
    </submittedName>
</protein>
<dbReference type="Proteomes" id="UP001281761">
    <property type="component" value="Unassembled WGS sequence"/>
</dbReference>
<organism evidence="1 2">
    <name type="scientific">Blattamonas nauphoetae</name>
    <dbReference type="NCBI Taxonomy" id="2049346"/>
    <lineage>
        <taxon>Eukaryota</taxon>
        <taxon>Metamonada</taxon>
        <taxon>Preaxostyla</taxon>
        <taxon>Oxymonadida</taxon>
        <taxon>Blattamonas</taxon>
    </lineage>
</organism>
<sequence>MLPSVRKITAVNIISVLSRSMTGDDDGYFLRERLVKVNALITFFPVLNGFTDQPVLVRLLFRVAVGAIVTTPYQVNFVNYPCAFFEGPRKVIEAVPGFVVPTMTHGCSFPSVTYSRGNGASFRLIRMVVRPLLACPSRS</sequence>
<comment type="caution">
    <text evidence="1">The sequence shown here is derived from an EMBL/GenBank/DDBJ whole genome shotgun (WGS) entry which is preliminary data.</text>
</comment>
<accession>A0ABQ9Y2D0</accession>
<evidence type="ECO:0000313" key="2">
    <source>
        <dbReference type="Proteomes" id="UP001281761"/>
    </source>
</evidence>
<reference evidence="1 2" key="1">
    <citation type="journal article" date="2022" name="bioRxiv">
        <title>Genomics of Preaxostyla Flagellates Illuminates Evolutionary Transitions and the Path Towards Mitochondrial Loss.</title>
        <authorList>
            <person name="Novak L.V.F."/>
            <person name="Treitli S.C."/>
            <person name="Pyrih J."/>
            <person name="Halakuc P."/>
            <person name="Pipaliya S.V."/>
            <person name="Vacek V."/>
            <person name="Brzon O."/>
            <person name="Soukal P."/>
            <person name="Eme L."/>
            <person name="Dacks J.B."/>
            <person name="Karnkowska A."/>
            <person name="Elias M."/>
            <person name="Hampl V."/>
        </authorList>
    </citation>
    <scope>NUCLEOTIDE SEQUENCE [LARGE SCALE GENOMIC DNA]</scope>
    <source>
        <strain evidence="1">NAU3</strain>
        <tissue evidence="1">Gut</tissue>
    </source>
</reference>
<evidence type="ECO:0000313" key="1">
    <source>
        <dbReference type="EMBL" id="KAK2957875.1"/>
    </source>
</evidence>
<keyword evidence="2" id="KW-1185">Reference proteome</keyword>
<dbReference type="EMBL" id="JARBJD010000042">
    <property type="protein sequence ID" value="KAK2957875.1"/>
    <property type="molecule type" value="Genomic_DNA"/>
</dbReference>
<gene>
    <name evidence="1" type="ORF">BLNAU_7051</name>
</gene>